<evidence type="ECO:0000313" key="4">
    <source>
        <dbReference type="EMBL" id="CAD1829298.1"/>
    </source>
</evidence>
<gene>
    <name evidence="3" type="ORF">CB5_LOCUS12508</name>
    <name evidence="4" type="ORF">CB5_LOCUS12509</name>
</gene>
<evidence type="ECO:0000313" key="3">
    <source>
        <dbReference type="EMBL" id="CAD1829297.1"/>
    </source>
</evidence>
<feature type="region of interest" description="Disordered" evidence="1">
    <location>
        <begin position="1"/>
        <end position="21"/>
    </location>
</feature>
<dbReference type="SUPFAM" id="SSF46565">
    <property type="entry name" value="Chaperone J-domain"/>
    <property type="match status" value="1"/>
</dbReference>
<dbReference type="Pfam" id="PF00226">
    <property type="entry name" value="DnaJ"/>
    <property type="match status" value="1"/>
</dbReference>
<dbReference type="PRINTS" id="PR00625">
    <property type="entry name" value="JDOMAIN"/>
</dbReference>
<dbReference type="EMBL" id="LR862147">
    <property type="protein sequence ID" value="CAD1829297.1"/>
    <property type="molecule type" value="Genomic_DNA"/>
</dbReference>
<feature type="compositionally biased region" description="Low complexity" evidence="1">
    <location>
        <begin position="166"/>
        <end position="183"/>
    </location>
</feature>
<reference evidence="3" key="1">
    <citation type="submission" date="2020-07" db="EMBL/GenBank/DDBJ databases">
        <authorList>
            <person name="Lin J."/>
        </authorList>
    </citation>
    <scope>NUCLEOTIDE SEQUENCE</scope>
</reference>
<organism evidence="3">
    <name type="scientific">Ananas comosus var. bracteatus</name>
    <name type="common">red pineapple</name>
    <dbReference type="NCBI Taxonomy" id="296719"/>
    <lineage>
        <taxon>Eukaryota</taxon>
        <taxon>Viridiplantae</taxon>
        <taxon>Streptophyta</taxon>
        <taxon>Embryophyta</taxon>
        <taxon>Tracheophyta</taxon>
        <taxon>Spermatophyta</taxon>
        <taxon>Magnoliopsida</taxon>
        <taxon>Liliopsida</taxon>
        <taxon>Poales</taxon>
        <taxon>Bromeliaceae</taxon>
        <taxon>Bromelioideae</taxon>
        <taxon>Ananas</taxon>
    </lineage>
</organism>
<dbReference type="Gene3D" id="1.10.287.110">
    <property type="entry name" value="DnaJ domain"/>
    <property type="match status" value="1"/>
</dbReference>
<dbReference type="EMBL" id="LR862147">
    <property type="protein sequence ID" value="CAD1829298.1"/>
    <property type="molecule type" value="Genomic_DNA"/>
</dbReference>
<protein>
    <recommendedName>
        <fullName evidence="2">J domain-containing protein</fullName>
    </recommendedName>
</protein>
<dbReference type="PANTHER" id="PTHR44137">
    <property type="entry name" value="BNAC03G44070D PROTEIN"/>
    <property type="match status" value="1"/>
</dbReference>
<dbReference type="PROSITE" id="PS50076">
    <property type="entry name" value="DNAJ_2"/>
    <property type="match status" value="1"/>
</dbReference>
<sequence length="251" mass="26218">MSSSSYRAMAEKAKARAEDKFRSNDVRGARVQALKAQSLFPALPGLAQALTAYNVHLAAATRKLPSGGTDWHAVLDVPPTAGTDAIKKKFKRLCLLTHPDKNPSAAADGAFKLVVRAWDAISSSSSSSAASAAASCESQSSGFESRRRSTRSDSGSGFADGARKPSTGGSSSSSNSNANSGSGPQPGRSAASQESFDGSCGATHVVPYCLHCGANSGLRFTFERSGFLDVRIICPSCKKMYRCHMGIRLSS</sequence>
<dbReference type="SMART" id="SM00271">
    <property type="entry name" value="DnaJ"/>
    <property type="match status" value="1"/>
</dbReference>
<dbReference type="PANTHER" id="PTHR44137:SF3">
    <property type="entry name" value="DNAJ HEAT SHOCK N-TERMINAL DOMAIN-CONTAINING PROTEIN"/>
    <property type="match status" value="1"/>
</dbReference>
<proteinExistence type="predicted"/>
<name>A0A6V7PEJ6_ANACO</name>
<feature type="compositionally biased region" description="Basic and acidic residues" evidence="1">
    <location>
        <begin position="9"/>
        <end position="21"/>
    </location>
</feature>
<dbReference type="InterPro" id="IPR001623">
    <property type="entry name" value="DnaJ_domain"/>
</dbReference>
<dbReference type="GO" id="GO:0005783">
    <property type="term" value="C:endoplasmic reticulum"/>
    <property type="evidence" value="ECO:0007669"/>
    <property type="project" value="UniProtKB-ARBA"/>
</dbReference>
<feature type="region of interest" description="Disordered" evidence="1">
    <location>
        <begin position="140"/>
        <end position="194"/>
    </location>
</feature>
<accession>A0A6V7PEJ6</accession>
<feature type="domain" description="J" evidence="2">
    <location>
        <begin position="70"/>
        <end position="126"/>
    </location>
</feature>
<evidence type="ECO:0000259" key="2">
    <source>
        <dbReference type="PROSITE" id="PS50076"/>
    </source>
</evidence>
<dbReference type="AlphaFoldDB" id="A0A6V7PEJ6"/>
<dbReference type="InterPro" id="IPR036869">
    <property type="entry name" value="J_dom_sf"/>
</dbReference>
<dbReference type="CDD" id="cd06257">
    <property type="entry name" value="DnaJ"/>
    <property type="match status" value="1"/>
</dbReference>
<evidence type="ECO:0000256" key="1">
    <source>
        <dbReference type="SAM" id="MobiDB-lite"/>
    </source>
</evidence>